<dbReference type="Proteomes" id="UP001596435">
    <property type="component" value="Unassembled WGS sequence"/>
</dbReference>
<feature type="region of interest" description="Disordered" evidence="2">
    <location>
        <begin position="1"/>
        <end position="31"/>
    </location>
</feature>
<feature type="region of interest" description="Disordered" evidence="2">
    <location>
        <begin position="179"/>
        <end position="199"/>
    </location>
</feature>
<dbReference type="InterPro" id="IPR014710">
    <property type="entry name" value="RmlC-like_jellyroll"/>
</dbReference>
<protein>
    <submittedName>
        <fullName evidence="4">Helix-turn-helix domain-containing protein</fullName>
    </submittedName>
</protein>
<dbReference type="Gene3D" id="1.10.260.40">
    <property type="entry name" value="lambda repressor-like DNA-binding domains"/>
    <property type="match status" value="1"/>
</dbReference>
<gene>
    <name evidence="4" type="ORF">ACFQMG_09265</name>
</gene>
<dbReference type="InterPro" id="IPR050807">
    <property type="entry name" value="TransReg_Diox_bact_type"/>
</dbReference>
<dbReference type="EMBL" id="JBHTAJ010000013">
    <property type="protein sequence ID" value="MFC7179752.1"/>
    <property type="molecule type" value="Genomic_DNA"/>
</dbReference>
<dbReference type="PANTHER" id="PTHR46797">
    <property type="entry name" value="HTH-TYPE TRANSCRIPTIONAL REGULATOR"/>
    <property type="match status" value="1"/>
</dbReference>
<dbReference type="CDD" id="cd02209">
    <property type="entry name" value="cupin_XRE_C"/>
    <property type="match status" value="1"/>
</dbReference>
<dbReference type="PANTHER" id="PTHR46797:SF1">
    <property type="entry name" value="METHYLPHOSPHONATE SYNTHASE"/>
    <property type="match status" value="1"/>
</dbReference>
<evidence type="ECO:0000313" key="5">
    <source>
        <dbReference type="Proteomes" id="UP001596435"/>
    </source>
</evidence>
<dbReference type="InterPro" id="IPR001387">
    <property type="entry name" value="Cro/C1-type_HTH"/>
</dbReference>
<dbReference type="Gene3D" id="2.60.120.10">
    <property type="entry name" value="Jelly Rolls"/>
    <property type="match status" value="1"/>
</dbReference>
<evidence type="ECO:0000256" key="2">
    <source>
        <dbReference type="SAM" id="MobiDB-lite"/>
    </source>
</evidence>
<proteinExistence type="predicted"/>
<dbReference type="SUPFAM" id="SSF51182">
    <property type="entry name" value="RmlC-like cupins"/>
    <property type="match status" value="1"/>
</dbReference>
<name>A0ABW2FTM6_9ACTN</name>
<keyword evidence="5" id="KW-1185">Reference proteome</keyword>
<evidence type="ECO:0000256" key="1">
    <source>
        <dbReference type="ARBA" id="ARBA00023125"/>
    </source>
</evidence>
<dbReference type="PROSITE" id="PS50943">
    <property type="entry name" value="HTH_CROC1"/>
    <property type="match status" value="1"/>
</dbReference>
<evidence type="ECO:0000259" key="3">
    <source>
        <dbReference type="PROSITE" id="PS50943"/>
    </source>
</evidence>
<dbReference type="SUPFAM" id="SSF47413">
    <property type="entry name" value="lambda repressor-like DNA-binding domains"/>
    <property type="match status" value="1"/>
</dbReference>
<feature type="domain" description="HTH cro/C1-type" evidence="3">
    <location>
        <begin position="41"/>
        <end position="95"/>
    </location>
</feature>
<keyword evidence="1" id="KW-0238">DNA-binding</keyword>
<dbReference type="InterPro" id="IPR013096">
    <property type="entry name" value="Cupin_2"/>
</dbReference>
<dbReference type="RefSeq" id="WP_380230856.1">
    <property type="nucleotide sequence ID" value="NZ_JBHTAJ010000013.1"/>
</dbReference>
<accession>A0ABW2FTM6</accession>
<sequence>MAVPHPLAAADARAPGSAPARAQAPAAPAASEDAAALGARIRGYREMRGLSLRALGEAAQASPGFLSQVERGLAGASIGMLRRVADALGLTMADLFDQDTPAGPRVLRRDERPVLHTAPGTRKYLVSQRPLSHLEVYAGEFDPGASTGDEAYTHGDSQEILVVLKGTVRVELDGHPYTLGPGDSIEHRSATPHRVANTSESPAEVLWIVSPPTPG</sequence>
<dbReference type="InterPro" id="IPR010982">
    <property type="entry name" value="Lambda_DNA-bd_dom_sf"/>
</dbReference>
<organism evidence="4 5">
    <name type="scientific">Kitasatospora paranensis</name>
    <dbReference type="NCBI Taxonomy" id="258053"/>
    <lineage>
        <taxon>Bacteria</taxon>
        <taxon>Bacillati</taxon>
        <taxon>Actinomycetota</taxon>
        <taxon>Actinomycetes</taxon>
        <taxon>Kitasatosporales</taxon>
        <taxon>Streptomycetaceae</taxon>
        <taxon>Kitasatospora</taxon>
    </lineage>
</organism>
<dbReference type="CDD" id="cd00093">
    <property type="entry name" value="HTH_XRE"/>
    <property type="match status" value="1"/>
</dbReference>
<dbReference type="Pfam" id="PF13560">
    <property type="entry name" value="HTH_31"/>
    <property type="match status" value="1"/>
</dbReference>
<dbReference type="SMART" id="SM00530">
    <property type="entry name" value="HTH_XRE"/>
    <property type="match status" value="1"/>
</dbReference>
<comment type="caution">
    <text evidence="4">The sequence shown here is derived from an EMBL/GenBank/DDBJ whole genome shotgun (WGS) entry which is preliminary data.</text>
</comment>
<dbReference type="InterPro" id="IPR011051">
    <property type="entry name" value="RmlC_Cupin_sf"/>
</dbReference>
<reference evidence="5" key="1">
    <citation type="journal article" date="2019" name="Int. J. Syst. Evol. Microbiol.">
        <title>The Global Catalogue of Microorganisms (GCM) 10K type strain sequencing project: providing services to taxonomists for standard genome sequencing and annotation.</title>
        <authorList>
            <consortium name="The Broad Institute Genomics Platform"/>
            <consortium name="The Broad Institute Genome Sequencing Center for Infectious Disease"/>
            <person name="Wu L."/>
            <person name="Ma J."/>
        </authorList>
    </citation>
    <scope>NUCLEOTIDE SEQUENCE [LARGE SCALE GENOMIC DNA]</scope>
    <source>
        <strain evidence="5">CGMCC 1.12859</strain>
    </source>
</reference>
<evidence type="ECO:0000313" key="4">
    <source>
        <dbReference type="EMBL" id="MFC7179752.1"/>
    </source>
</evidence>
<dbReference type="Pfam" id="PF07883">
    <property type="entry name" value="Cupin_2"/>
    <property type="match status" value="1"/>
</dbReference>